<keyword evidence="9" id="KW-1185">Reference proteome</keyword>
<dbReference type="Pfam" id="PF04542">
    <property type="entry name" value="Sigma70_r2"/>
    <property type="match status" value="1"/>
</dbReference>
<dbReference type="Gene3D" id="1.10.1740.10">
    <property type="match status" value="1"/>
</dbReference>
<evidence type="ECO:0000256" key="3">
    <source>
        <dbReference type="ARBA" id="ARBA00023082"/>
    </source>
</evidence>
<dbReference type="InterPro" id="IPR013324">
    <property type="entry name" value="RNA_pol_sigma_r3/r4-like"/>
</dbReference>
<evidence type="ECO:0000313" key="8">
    <source>
        <dbReference type="EMBL" id="MFC3981396.1"/>
    </source>
</evidence>
<evidence type="ECO:0000256" key="2">
    <source>
        <dbReference type="ARBA" id="ARBA00023015"/>
    </source>
</evidence>
<keyword evidence="3" id="KW-0731">Sigma factor</keyword>
<dbReference type="Gene3D" id="1.10.10.10">
    <property type="entry name" value="Winged helix-like DNA-binding domain superfamily/Winged helix DNA-binding domain"/>
    <property type="match status" value="1"/>
</dbReference>
<reference evidence="9" key="1">
    <citation type="journal article" date="2019" name="Int. J. Syst. Evol. Microbiol.">
        <title>The Global Catalogue of Microorganisms (GCM) 10K type strain sequencing project: providing services to taxonomists for standard genome sequencing and annotation.</title>
        <authorList>
            <consortium name="The Broad Institute Genomics Platform"/>
            <consortium name="The Broad Institute Genome Sequencing Center for Infectious Disease"/>
            <person name="Wu L."/>
            <person name="Ma J."/>
        </authorList>
    </citation>
    <scope>NUCLEOTIDE SEQUENCE [LARGE SCALE GENOMIC DNA]</scope>
    <source>
        <strain evidence="9">TBRC 7912</strain>
    </source>
</reference>
<protein>
    <submittedName>
        <fullName evidence="8">RNA polymerase sigma factor</fullName>
    </submittedName>
</protein>
<keyword evidence="5" id="KW-0804">Transcription</keyword>
<dbReference type="RefSeq" id="WP_386190062.1">
    <property type="nucleotide sequence ID" value="NZ_JBHSBC010000013.1"/>
</dbReference>
<evidence type="ECO:0000256" key="1">
    <source>
        <dbReference type="ARBA" id="ARBA00010641"/>
    </source>
</evidence>
<dbReference type="InterPro" id="IPR039425">
    <property type="entry name" value="RNA_pol_sigma-70-like"/>
</dbReference>
<keyword evidence="2" id="KW-0805">Transcription regulation</keyword>
<dbReference type="InterPro" id="IPR007627">
    <property type="entry name" value="RNA_pol_sigma70_r2"/>
</dbReference>
<comment type="similarity">
    <text evidence="1">Belongs to the sigma-70 factor family. ECF subfamily.</text>
</comment>
<evidence type="ECO:0000313" key="9">
    <source>
        <dbReference type="Proteomes" id="UP001595698"/>
    </source>
</evidence>
<accession>A0ABV8F0E9</accession>
<dbReference type="InterPro" id="IPR013325">
    <property type="entry name" value="RNA_pol_sigma_r2"/>
</dbReference>
<comment type="caution">
    <text evidence="8">The sequence shown here is derived from an EMBL/GenBank/DDBJ whole genome shotgun (WGS) entry which is preliminary data.</text>
</comment>
<sequence length="191" mass="21222">MVPRAMLSDAPQAPDSPLSAEASARLDRLYRLHADRVLRLAYRRTGDRHLAQDIAGETWVQASTWITTLQADDEAAFGWLATIAKRAVAAYYRRPSNNEKPTDWDDPVAGFRLPRTAAADDVLLTDPLPELPAAWQAALDRLPPDQREALMWRIEGLSWRAVASHVHRDHTTAARAARRGARVLAGSGVTW</sequence>
<dbReference type="InterPro" id="IPR013249">
    <property type="entry name" value="RNA_pol_sigma70_r4_t2"/>
</dbReference>
<dbReference type="PANTHER" id="PTHR43133">
    <property type="entry name" value="RNA POLYMERASE ECF-TYPE SIGMA FACTO"/>
    <property type="match status" value="1"/>
</dbReference>
<evidence type="ECO:0000259" key="6">
    <source>
        <dbReference type="Pfam" id="PF04542"/>
    </source>
</evidence>
<evidence type="ECO:0000256" key="5">
    <source>
        <dbReference type="ARBA" id="ARBA00023163"/>
    </source>
</evidence>
<organism evidence="8 9">
    <name type="scientific">Streptosporangium jomthongense</name>
    <dbReference type="NCBI Taxonomy" id="1193683"/>
    <lineage>
        <taxon>Bacteria</taxon>
        <taxon>Bacillati</taxon>
        <taxon>Actinomycetota</taxon>
        <taxon>Actinomycetes</taxon>
        <taxon>Streptosporangiales</taxon>
        <taxon>Streptosporangiaceae</taxon>
        <taxon>Streptosporangium</taxon>
    </lineage>
</organism>
<dbReference type="Proteomes" id="UP001595698">
    <property type="component" value="Unassembled WGS sequence"/>
</dbReference>
<dbReference type="Pfam" id="PF08281">
    <property type="entry name" value="Sigma70_r4_2"/>
    <property type="match status" value="1"/>
</dbReference>
<gene>
    <name evidence="8" type="ORF">ACFOYY_14755</name>
</gene>
<proteinExistence type="inferred from homology"/>
<dbReference type="EMBL" id="JBHSBC010000013">
    <property type="protein sequence ID" value="MFC3981396.1"/>
    <property type="molecule type" value="Genomic_DNA"/>
</dbReference>
<dbReference type="SUPFAM" id="SSF88659">
    <property type="entry name" value="Sigma3 and sigma4 domains of RNA polymerase sigma factors"/>
    <property type="match status" value="1"/>
</dbReference>
<dbReference type="InterPro" id="IPR036388">
    <property type="entry name" value="WH-like_DNA-bd_sf"/>
</dbReference>
<feature type="domain" description="RNA polymerase sigma-70 region 2" evidence="6">
    <location>
        <begin position="29"/>
        <end position="94"/>
    </location>
</feature>
<feature type="domain" description="RNA polymerase sigma factor 70 region 4 type 2" evidence="7">
    <location>
        <begin position="135"/>
        <end position="180"/>
    </location>
</feature>
<name>A0ABV8F0E9_9ACTN</name>
<dbReference type="PANTHER" id="PTHR43133:SF8">
    <property type="entry name" value="RNA POLYMERASE SIGMA FACTOR HI_1459-RELATED"/>
    <property type="match status" value="1"/>
</dbReference>
<keyword evidence="4" id="KW-0238">DNA-binding</keyword>
<evidence type="ECO:0000256" key="4">
    <source>
        <dbReference type="ARBA" id="ARBA00023125"/>
    </source>
</evidence>
<evidence type="ECO:0000259" key="7">
    <source>
        <dbReference type="Pfam" id="PF08281"/>
    </source>
</evidence>
<dbReference type="SUPFAM" id="SSF88946">
    <property type="entry name" value="Sigma2 domain of RNA polymerase sigma factors"/>
    <property type="match status" value="1"/>
</dbReference>